<comment type="subcellular location">
    <subcellularLocation>
        <location evidence="1">Membrane</location>
        <topology evidence="1">Multi-pass membrane protein</topology>
    </subcellularLocation>
</comment>
<dbReference type="WBParaSite" id="SSTP_0000702400.1">
    <property type="protein sequence ID" value="SSTP_0000702400.1"/>
    <property type="gene ID" value="SSTP_0000702400"/>
</dbReference>
<evidence type="ECO:0000256" key="9">
    <source>
        <dbReference type="RuleBase" id="RU000488"/>
    </source>
</evidence>
<dbReference type="STRING" id="6248.A0A0K0EC10"/>
<protein>
    <submittedName>
        <fullName evidence="12">Mitochondrial carrier protein</fullName>
    </submittedName>
</protein>
<keyword evidence="11" id="KW-0732">Signal</keyword>
<evidence type="ECO:0000256" key="6">
    <source>
        <dbReference type="ARBA" id="ARBA00022989"/>
    </source>
</evidence>
<dbReference type="InterPro" id="IPR023395">
    <property type="entry name" value="MCP_dom_sf"/>
</dbReference>
<organism evidence="12">
    <name type="scientific">Strongyloides stercoralis</name>
    <name type="common">Threadworm</name>
    <dbReference type="NCBI Taxonomy" id="6248"/>
    <lineage>
        <taxon>Eukaryota</taxon>
        <taxon>Metazoa</taxon>
        <taxon>Ecdysozoa</taxon>
        <taxon>Nematoda</taxon>
        <taxon>Chromadorea</taxon>
        <taxon>Rhabditida</taxon>
        <taxon>Tylenchina</taxon>
        <taxon>Panagrolaimomorpha</taxon>
        <taxon>Strongyloidoidea</taxon>
        <taxon>Strongyloididae</taxon>
        <taxon>Strongyloides</taxon>
    </lineage>
</organism>
<name>A0A0K0EC10_STRER</name>
<keyword evidence="3 9" id="KW-0813">Transport</keyword>
<dbReference type="GO" id="GO:0016020">
    <property type="term" value="C:membrane"/>
    <property type="evidence" value="ECO:0007669"/>
    <property type="project" value="UniProtKB-SubCell"/>
</dbReference>
<dbReference type="InterPro" id="IPR018108">
    <property type="entry name" value="MCP_transmembrane"/>
</dbReference>
<keyword evidence="5" id="KW-0677">Repeat</keyword>
<feature type="repeat" description="Solcar" evidence="8">
    <location>
        <begin position="59"/>
        <end position="139"/>
    </location>
</feature>
<evidence type="ECO:0000256" key="8">
    <source>
        <dbReference type="PROSITE-ProRule" id="PRU00282"/>
    </source>
</evidence>
<keyword evidence="7 8" id="KW-0472">Membrane</keyword>
<feature type="chain" id="PRO_5005327922" evidence="11">
    <location>
        <begin position="20"/>
        <end position="336"/>
    </location>
</feature>
<evidence type="ECO:0000256" key="10">
    <source>
        <dbReference type="SAM" id="Phobius"/>
    </source>
</evidence>
<keyword evidence="6 10" id="KW-1133">Transmembrane helix</keyword>
<proteinExistence type="inferred from homology"/>
<dbReference type="AlphaFoldDB" id="A0A0K0EC10"/>
<evidence type="ECO:0000256" key="7">
    <source>
        <dbReference type="ARBA" id="ARBA00023136"/>
    </source>
</evidence>
<dbReference type="PROSITE" id="PS50920">
    <property type="entry name" value="SOLCAR"/>
    <property type="match status" value="3"/>
</dbReference>
<dbReference type="InterPro" id="IPR050391">
    <property type="entry name" value="Mito_Metabolite_Transporter"/>
</dbReference>
<evidence type="ECO:0000256" key="5">
    <source>
        <dbReference type="ARBA" id="ARBA00022737"/>
    </source>
</evidence>
<feature type="repeat" description="Solcar" evidence="8">
    <location>
        <begin position="146"/>
        <end position="237"/>
    </location>
</feature>
<sequence length="336" mass="38088">MIPKYNVILFIFIFFIVKSDKIRKPIKNINCKSDNCSSTLSNFYFFKKQNFTEKHIKENRFWFGGFASCIGGFITHPIELIKVHLQTQQIVKYGIIGAIKNVYKLDGLLGFYSGITGNLLRQATSSATRFTLYDILKSNFGNGKNTTFLMRTLFAIASGGIGGFFGTPADKSCVRMMNDSKFPYKERRNYKHVFDAIYKMAKKDGFLSLFKGWECGIIKGSVLTVGQAAIYDQVKLILLETGFFEDNFLTFFVGSFIAAGIATILIQPIDTIKIRIMNSEPDVFKGYIDCFVYTLKLGPLAFYKGLVPAFVRVIPYTMIILIVSEELRVYFGKVVQ</sequence>
<dbReference type="Pfam" id="PF00153">
    <property type="entry name" value="Mito_carr"/>
    <property type="match status" value="3"/>
</dbReference>
<keyword evidence="4 8" id="KW-0812">Transmembrane</keyword>
<evidence type="ECO:0000256" key="2">
    <source>
        <dbReference type="ARBA" id="ARBA00006375"/>
    </source>
</evidence>
<dbReference type="PRINTS" id="PR00926">
    <property type="entry name" value="MITOCARRIER"/>
</dbReference>
<dbReference type="PANTHER" id="PTHR45618">
    <property type="entry name" value="MITOCHONDRIAL DICARBOXYLATE CARRIER-RELATED"/>
    <property type="match status" value="1"/>
</dbReference>
<reference evidence="12" key="1">
    <citation type="submission" date="2015-08" db="UniProtKB">
        <authorList>
            <consortium name="WormBaseParasite"/>
        </authorList>
    </citation>
    <scope>IDENTIFICATION</scope>
</reference>
<evidence type="ECO:0000256" key="1">
    <source>
        <dbReference type="ARBA" id="ARBA00004141"/>
    </source>
</evidence>
<feature type="transmembrane region" description="Helical" evidence="10">
    <location>
        <begin position="248"/>
        <end position="266"/>
    </location>
</feature>
<dbReference type="InterPro" id="IPR002067">
    <property type="entry name" value="MCP"/>
</dbReference>
<accession>A0A0K0EC10</accession>
<evidence type="ECO:0000256" key="11">
    <source>
        <dbReference type="SAM" id="SignalP"/>
    </source>
</evidence>
<dbReference type="SUPFAM" id="SSF103506">
    <property type="entry name" value="Mitochondrial carrier"/>
    <property type="match status" value="1"/>
</dbReference>
<dbReference type="Gene3D" id="1.50.40.10">
    <property type="entry name" value="Mitochondrial carrier domain"/>
    <property type="match status" value="1"/>
</dbReference>
<evidence type="ECO:0000256" key="4">
    <source>
        <dbReference type="ARBA" id="ARBA00022692"/>
    </source>
</evidence>
<evidence type="ECO:0000256" key="3">
    <source>
        <dbReference type="ARBA" id="ARBA00022448"/>
    </source>
</evidence>
<feature type="repeat" description="Solcar" evidence="8">
    <location>
        <begin position="246"/>
        <end position="330"/>
    </location>
</feature>
<feature type="signal peptide" evidence="11">
    <location>
        <begin position="1"/>
        <end position="19"/>
    </location>
</feature>
<dbReference type="GO" id="GO:0055085">
    <property type="term" value="P:transmembrane transport"/>
    <property type="evidence" value="ECO:0007669"/>
    <property type="project" value="InterPro"/>
</dbReference>
<evidence type="ECO:0000313" key="12">
    <source>
        <dbReference type="WBParaSite" id="SSTP_0000702400.1"/>
    </source>
</evidence>
<comment type="similarity">
    <text evidence="2 9">Belongs to the mitochondrial carrier (TC 2.A.29) family.</text>
</comment>